<keyword evidence="2" id="KW-1185">Reference proteome</keyword>
<dbReference type="Proteomes" id="UP000290253">
    <property type="component" value="Unassembled WGS sequence"/>
</dbReference>
<sequence>MRTLVDIPAEDLDLMHDIVGRLGISRAELVRRAITSYLAPYRGQMTHEAFGLWTSSHSGESEDGVAYQERMRSEW</sequence>
<comment type="caution">
    <text evidence="1">The sequence shown here is derived from an EMBL/GenBank/DDBJ whole genome shotgun (WGS) entry which is preliminary data.</text>
</comment>
<organism evidence="1 2">
    <name type="scientific">Silvibacterium dinghuense</name>
    <dbReference type="NCBI Taxonomy" id="1560006"/>
    <lineage>
        <taxon>Bacteria</taxon>
        <taxon>Pseudomonadati</taxon>
        <taxon>Acidobacteriota</taxon>
        <taxon>Terriglobia</taxon>
        <taxon>Terriglobales</taxon>
        <taxon>Acidobacteriaceae</taxon>
        <taxon>Silvibacterium</taxon>
    </lineage>
</organism>
<reference evidence="1 2" key="1">
    <citation type="journal article" date="2016" name="Int. J. Syst. Evol. Microbiol.">
        <title>Acidipila dinghuensis sp. nov., an acidobacterium isolated from forest soil.</title>
        <authorList>
            <person name="Jiang Y.W."/>
            <person name="Wang J."/>
            <person name="Chen M.H."/>
            <person name="Lv Y.Y."/>
            <person name="Qiu L.H."/>
        </authorList>
    </citation>
    <scope>NUCLEOTIDE SEQUENCE [LARGE SCALE GENOMIC DNA]</scope>
    <source>
        <strain evidence="1 2">DHOF10</strain>
    </source>
</reference>
<dbReference type="InterPro" id="IPR013321">
    <property type="entry name" value="Arc_rbn_hlx_hlx"/>
</dbReference>
<dbReference type="GO" id="GO:0006355">
    <property type="term" value="P:regulation of DNA-templated transcription"/>
    <property type="evidence" value="ECO:0007669"/>
    <property type="project" value="InterPro"/>
</dbReference>
<gene>
    <name evidence="1" type="ORF">ESZ00_03700</name>
</gene>
<dbReference type="Gene3D" id="1.10.1220.10">
    <property type="entry name" value="Met repressor-like"/>
    <property type="match status" value="1"/>
</dbReference>
<dbReference type="OrthoDB" id="122681at2"/>
<name>A0A4Q1SI22_9BACT</name>
<evidence type="ECO:0000313" key="1">
    <source>
        <dbReference type="EMBL" id="RXS97045.1"/>
    </source>
</evidence>
<dbReference type="RefSeq" id="WP_129206825.1">
    <property type="nucleotide sequence ID" value="NZ_BMGU01000001.1"/>
</dbReference>
<dbReference type="EMBL" id="SDMK01000001">
    <property type="protein sequence ID" value="RXS97045.1"/>
    <property type="molecule type" value="Genomic_DNA"/>
</dbReference>
<evidence type="ECO:0000313" key="2">
    <source>
        <dbReference type="Proteomes" id="UP000290253"/>
    </source>
</evidence>
<proteinExistence type="predicted"/>
<protein>
    <submittedName>
        <fullName evidence="1">CopG family transcriptional regulator</fullName>
    </submittedName>
</protein>
<dbReference type="AlphaFoldDB" id="A0A4Q1SI22"/>
<accession>A0A4Q1SI22</accession>